<dbReference type="GO" id="GO:0016787">
    <property type="term" value="F:hydrolase activity"/>
    <property type="evidence" value="ECO:0007669"/>
    <property type="project" value="UniProtKB-KW"/>
</dbReference>
<evidence type="ECO:0000259" key="1">
    <source>
        <dbReference type="Pfam" id="PF12697"/>
    </source>
</evidence>
<keyword evidence="3" id="KW-1185">Reference proteome</keyword>
<keyword evidence="2" id="KW-0378">Hydrolase</keyword>
<dbReference type="RefSeq" id="WP_185075930.1">
    <property type="nucleotide sequence ID" value="NZ_JACHMB010000001.1"/>
</dbReference>
<organism evidence="2 3">
    <name type="scientific">Nonomuraea jabiensis</name>
    <dbReference type="NCBI Taxonomy" id="882448"/>
    <lineage>
        <taxon>Bacteria</taxon>
        <taxon>Bacillati</taxon>
        <taxon>Actinomycetota</taxon>
        <taxon>Actinomycetes</taxon>
        <taxon>Streptosporangiales</taxon>
        <taxon>Streptosporangiaceae</taxon>
        <taxon>Nonomuraea</taxon>
    </lineage>
</organism>
<dbReference type="InterPro" id="IPR029058">
    <property type="entry name" value="AB_hydrolase_fold"/>
</dbReference>
<accession>A0A7W9GFV3</accession>
<evidence type="ECO:0000313" key="2">
    <source>
        <dbReference type="EMBL" id="MBB5782918.1"/>
    </source>
</evidence>
<dbReference type="GO" id="GO:0016020">
    <property type="term" value="C:membrane"/>
    <property type="evidence" value="ECO:0007669"/>
    <property type="project" value="TreeGrafter"/>
</dbReference>
<gene>
    <name evidence="2" type="ORF">HD596_009674</name>
</gene>
<dbReference type="PRINTS" id="PR00111">
    <property type="entry name" value="ABHYDROLASE"/>
</dbReference>
<reference evidence="2 3" key="1">
    <citation type="submission" date="2020-08" db="EMBL/GenBank/DDBJ databases">
        <title>Sequencing the genomes of 1000 actinobacteria strains.</title>
        <authorList>
            <person name="Klenk H.-P."/>
        </authorList>
    </citation>
    <scope>NUCLEOTIDE SEQUENCE [LARGE SCALE GENOMIC DNA]</scope>
    <source>
        <strain evidence="2 3">DSM 45507</strain>
    </source>
</reference>
<dbReference type="InterPro" id="IPR050266">
    <property type="entry name" value="AB_hydrolase_sf"/>
</dbReference>
<dbReference type="PANTHER" id="PTHR43798:SF33">
    <property type="entry name" value="HYDROLASE, PUTATIVE (AFU_ORTHOLOGUE AFUA_2G14860)-RELATED"/>
    <property type="match status" value="1"/>
</dbReference>
<dbReference type="SUPFAM" id="SSF53474">
    <property type="entry name" value="alpha/beta-Hydrolases"/>
    <property type="match status" value="1"/>
</dbReference>
<dbReference type="AlphaFoldDB" id="A0A7W9GFV3"/>
<name>A0A7W9GFV3_9ACTN</name>
<feature type="domain" description="AB hydrolase-1" evidence="1">
    <location>
        <begin position="35"/>
        <end position="271"/>
    </location>
</feature>
<sequence>MTIWTELSPLSLSLSYVDAGGVPTRSLRAGSGEPVVFLHGTSGHLEAFTRNLAAHAEQYECHAIDMLGHGYTGKPDYPYEIPRYVDHLLAYFDAVGIERAHIVGESLGGWVGARAAIDHPDRVASLQLLCAGGTVANPQVMERIRTSTREAVLSDDVELTRKRLRLLMADPADATEELVQVRHAIYHEPAFVAGVDNLLCLQDMETRQRNILRPGDLAAISQPTLIVWGRKNPFGDVPEATAMHEAIAGSQLELFEECGHWPQHEQAARYNPLSLSFLAKSSAAGFSGRFIGRVSGR</sequence>
<dbReference type="EMBL" id="JACHMB010000001">
    <property type="protein sequence ID" value="MBB5782918.1"/>
    <property type="molecule type" value="Genomic_DNA"/>
</dbReference>
<dbReference type="PANTHER" id="PTHR43798">
    <property type="entry name" value="MONOACYLGLYCEROL LIPASE"/>
    <property type="match status" value="1"/>
</dbReference>
<comment type="caution">
    <text evidence="2">The sequence shown here is derived from an EMBL/GenBank/DDBJ whole genome shotgun (WGS) entry which is preliminary data.</text>
</comment>
<evidence type="ECO:0000313" key="3">
    <source>
        <dbReference type="Proteomes" id="UP000579153"/>
    </source>
</evidence>
<dbReference type="InterPro" id="IPR000073">
    <property type="entry name" value="AB_hydrolase_1"/>
</dbReference>
<dbReference type="EC" id="3.7.1.14" evidence="2"/>
<dbReference type="Gene3D" id="3.40.50.1820">
    <property type="entry name" value="alpha/beta hydrolase"/>
    <property type="match status" value="1"/>
</dbReference>
<proteinExistence type="predicted"/>
<dbReference type="Pfam" id="PF12697">
    <property type="entry name" value="Abhydrolase_6"/>
    <property type="match status" value="1"/>
</dbReference>
<dbReference type="Proteomes" id="UP000579153">
    <property type="component" value="Unassembled WGS sequence"/>
</dbReference>
<protein>
    <submittedName>
        <fullName evidence="2">2-hydroxy-6-oxonona-2,4-dienedioate hydrolase</fullName>
        <ecNumber evidence="2">3.7.1.14</ecNumber>
    </submittedName>
</protein>